<proteinExistence type="predicted"/>
<accession>A0A9N9U9U4</accession>
<reference evidence="2" key="1">
    <citation type="submission" date="2019-06" db="EMBL/GenBank/DDBJ databases">
        <authorList>
            <person name="Broberg M."/>
        </authorList>
    </citation>
    <scope>NUCLEOTIDE SEQUENCE [LARGE SCALE GENOMIC DNA]</scope>
</reference>
<sequence>MAELNEINVRLLELSTALSEAQEATQPLGRPSNERFRDNGWPIDEMFNLTQRVAEILDQLAGTATERRASADPGNSMFVLSTYVRLLDMYQKVFGLVQTELAQTDPDEMLIIASEGVFQFWKLPNVNIGSIPVNSTPSLAMFLTAQLADNFLGRLRKATAALDASLRNPKDATVNGQAGAGTSATSLFVDVSYEMVKNREETLTKHLAELRKELASIIPMLDCDQEE</sequence>
<name>A0A9N9U9U4_9HYPO</name>
<dbReference type="Proteomes" id="UP000754883">
    <property type="component" value="Unassembled WGS sequence"/>
</dbReference>
<comment type="caution">
    <text evidence="1">The sequence shown here is derived from an EMBL/GenBank/DDBJ whole genome shotgun (WGS) entry which is preliminary data.</text>
</comment>
<protein>
    <submittedName>
        <fullName evidence="1">Uncharacterized protein</fullName>
    </submittedName>
</protein>
<dbReference type="OrthoDB" id="4330117at2759"/>
<evidence type="ECO:0000313" key="2">
    <source>
        <dbReference type="Proteomes" id="UP000754883"/>
    </source>
</evidence>
<keyword evidence="2" id="KW-1185">Reference proteome</keyword>
<dbReference type="EMBL" id="CABFNO020001343">
    <property type="protein sequence ID" value="CAG9982633.1"/>
    <property type="molecule type" value="Genomic_DNA"/>
</dbReference>
<dbReference type="AlphaFoldDB" id="A0A9N9U9U4"/>
<gene>
    <name evidence="1" type="ORF">CBYS24578_00017466</name>
</gene>
<evidence type="ECO:0000313" key="1">
    <source>
        <dbReference type="EMBL" id="CAG9982633.1"/>
    </source>
</evidence>
<organism evidence="1 2">
    <name type="scientific">Clonostachys byssicola</name>
    <dbReference type="NCBI Taxonomy" id="160290"/>
    <lineage>
        <taxon>Eukaryota</taxon>
        <taxon>Fungi</taxon>
        <taxon>Dikarya</taxon>
        <taxon>Ascomycota</taxon>
        <taxon>Pezizomycotina</taxon>
        <taxon>Sordariomycetes</taxon>
        <taxon>Hypocreomycetidae</taxon>
        <taxon>Hypocreales</taxon>
        <taxon>Bionectriaceae</taxon>
        <taxon>Clonostachys</taxon>
    </lineage>
</organism>
<reference evidence="1 2" key="2">
    <citation type="submission" date="2021-10" db="EMBL/GenBank/DDBJ databases">
        <authorList>
            <person name="Piombo E."/>
        </authorList>
    </citation>
    <scope>NUCLEOTIDE SEQUENCE [LARGE SCALE GENOMIC DNA]</scope>
</reference>